<dbReference type="RefSeq" id="WP_194708212.1">
    <property type="nucleotide sequence ID" value="NZ_JADKPN010000012.1"/>
</dbReference>
<dbReference type="Pfam" id="PF02287">
    <property type="entry name" value="Dehydratase_SU"/>
    <property type="match status" value="1"/>
</dbReference>
<comment type="caution">
    <text evidence="1">The sequence shown here is derived from an EMBL/GenBank/DDBJ whole genome shotgun (WGS) entry which is preliminary data.</text>
</comment>
<dbReference type="EMBL" id="JADKPN010000012">
    <property type="protein sequence ID" value="MBF4765033.1"/>
    <property type="molecule type" value="Genomic_DNA"/>
</dbReference>
<proteinExistence type="predicted"/>
<dbReference type="InterPro" id="IPR003207">
    <property type="entry name" value="Ppandiol/glycerol_DeHydtase_su"/>
</dbReference>
<dbReference type="Gene3D" id="1.10.1510.20">
    <property type="entry name" value="Propanediol/glycerol dehydratase, small subunit"/>
    <property type="match status" value="1"/>
</dbReference>
<protein>
    <submittedName>
        <fullName evidence="1">Propanediol utilization protein</fullName>
    </submittedName>
</protein>
<name>A0A930VEH6_9ACTN</name>
<evidence type="ECO:0000313" key="2">
    <source>
        <dbReference type="Proteomes" id="UP000640489"/>
    </source>
</evidence>
<dbReference type="AlphaFoldDB" id="A0A930VEH6"/>
<accession>A0A930VEH6</accession>
<reference evidence="1" key="1">
    <citation type="submission" date="2020-11" db="EMBL/GenBank/DDBJ databases">
        <title>Nocardioides sp. nov., isolated from Soil of Cynanchum wilfordii Hemsley rhizosphere.</title>
        <authorList>
            <person name="Lee J.-S."/>
            <person name="Suh M.K."/>
            <person name="Kim J.-S."/>
        </authorList>
    </citation>
    <scope>NUCLEOTIDE SEQUENCE</scope>
    <source>
        <strain evidence="1">KCTC 19275</strain>
    </source>
</reference>
<dbReference type="Proteomes" id="UP000640489">
    <property type="component" value="Unassembled WGS sequence"/>
</dbReference>
<sequence>MTRAFSGRDSEELTLDRLAREELEADDVRIHPDTLEHQAAVAEQHDNPQLAANFRRAAELALMSEADVLALYEALRPHRATAEELEALATRLEGVPAPLCAALVREAGDVYARRGLLR</sequence>
<evidence type="ECO:0000313" key="1">
    <source>
        <dbReference type="EMBL" id="MBF4765033.1"/>
    </source>
</evidence>
<keyword evidence="2" id="KW-1185">Reference proteome</keyword>
<gene>
    <name evidence="1" type="ORF">ISU07_18020</name>
</gene>
<organism evidence="1 2">
    <name type="scientific">Nocardioides islandensis</name>
    <dbReference type="NCBI Taxonomy" id="433663"/>
    <lineage>
        <taxon>Bacteria</taxon>
        <taxon>Bacillati</taxon>
        <taxon>Actinomycetota</taxon>
        <taxon>Actinomycetes</taxon>
        <taxon>Propionibacteriales</taxon>
        <taxon>Nocardioidaceae</taxon>
        <taxon>Nocardioides</taxon>
    </lineage>
</organism>
<dbReference type="SUPFAM" id="SSF47148">
    <property type="entry name" value="Diol dehydratase, gamma subunit"/>
    <property type="match status" value="1"/>
</dbReference>
<dbReference type="InterPro" id="IPR036091">
    <property type="entry name" value="Prodiol/glycerol_DeHase__sf_su"/>
</dbReference>